<comment type="caution">
    <text evidence="1">The sequence shown here is derived from an EMBL/GenBank/DDBJ whole genome shotgun (WGS) entry which is preliminary data.</text>
</comment>
<evidence type="ECO:0000313" key="2">
    <source>
        <dbReference type="Proteomes" id="UP001501411"/>
    </source>
</evidence>
<accession>A0ABP9C3A9</accession>
<keyword evidence="2" id="KW-1185">Reference proteome</keyword>
<organism evidence="1 2">
    <name type="scientific">Olivibacter ginsenosidimutans</name>
    <dbReference type="NCBI Taxonomy" id="1176537"/>
    <lineage>
        <taxon>Bacteria</taxon>
        <taxon>Pseudomonadati</taxon>
        <taxon>Bacteroidota</taxon>
        <taxon>Sphingobacteriia</taxon>
        <taxon>Sphingobacteriales</taxon>
        <taxon>Sphingobacteriaceae</taxon>
        <taxon>Olivibacter</taxon>
    </lineage>
</organism>
<evidence type="ECO:0000313" key="1">
    <source>
        <dbReference type="EMBL" id="GAA4803195.1"/>
    </source>
</evidence>
<reference evidence="2" key="1">
    <citation type="journal article" date="2019" name="Int. J. Syst. Evol. Microbiol.">
        <title>The Global Catalogue of Microorganisms (GCM) 10K type strain sequencing project: providing services to taxonomists for standard genome sequencing and annotation.</title>
        <authorList>
            <consortium name="The Broad Institute Genomics Platform"/>
            <consortium name="The Broad Institute Genome Sequencing Center for Infectious Disease"/>
            <person name="Wu L."/>
            <person name="Ma J."/>
        </authorList>
    </citation>
    <scope>NUCLEOTIDE SEQUENCE [LARGE SCALE GENOMIC DNA]</scope>
    <source>
        <strain evidence="2">JCM 18200</strain>
    </source>
</reference>
<protein>
    <submittedName>
        <fullName evidence="1">Uncharacterized protein</fullName>
    </submittedName>
</protein>
<name>A0ABP9C3A9_9SPHI</name>
<dbReference type="EMBL" id="BAABIQ010000043">
    <property type="protein sequence ID" value="GAA4803195.1"/>
    <property type="molecule type" value="Genomic_DNA"/>
</dbReference>
<gene>
    <name evidence="1" type="ORF">GCM10023231_35220</name>
</gene>
<dbReference type="RefSeq" id="WP_345233826.1">
    <property type="nucleotide sequence ID" value="NZ_BAABIQ010000043.1"/>
</dbReference>
<dbReference type="Proteomes" id="UP001501411">
    <property type="component" value="Unassembled WGS sequence"/>
</dbReference>
<sequence length="54" mass="6367">MVPESVQTYGGMLTQEEFTQRYRYIHARIKFGYTAEEVSFLMGRRSNVKLFDGK</sequence>
<proteinExistence type="predicted"/>